<dbReference type="Proteomes" id="UP001163603">
    <property type="component" value="Chromosome 1"/>
</dbReference>
<name>A0ACC0ZHS8_9ROSI</name>
<sequence length="99" mass="11172">MVNLTSGYILLLCKFAALSWGTDSQVHSQKFSQTSPPQKPSGCQFDHFFYLSGRLSSGWLSACRSIEGNLFSGRIPPEIGKLVNLQKLYFLYLFLLVNY</sequence>
<accession>A0ACC0ZHS8</accession>
<protein>
    <submittedName>
        <fullName evidence="1">Uncharacterized protein</fullName>
    </submittedName>
</protein>
<gene>
    <name evidence="1" type="ORF">Pint_02620</name>
</gene>
<evidence type="ECO:0000313" key="1">
    <source>
        <dbReference type="EMBL" id="KAJ0052336.1"/>
    </source>
</evidence>
<evidence type="ECO:0000313" key="2">
    <source>
        <dbReference type="Proteomes" id="UP001163603"/>
    </source>
</evidence>
<proteinExistence type="predicted"/>
<comment type="caution">
    <text evidence="1">The sequence shown here is derived from an EMBL/GenBank/DDBJ whole genome shotgun (WGS) entry which is preliminary data.</text>
</comment>
<keyword evidence="2" id="KW-1185">Reference proteome</keyword>
<dbReference type="EMBL" id="CM047736">
    <property type="protein sequence ID" value="KAJ0052336.1"/>
    <property type="molecule type" value="Genomic_DNA"/>
</dbReference>
<reference evidence="2" key="1">
    <citation type="journal article" date="2023" name="G3 (Bethesda)">
        <title>Genome assembly and association tests identify interacting loci associated with vigor, precocity, and sex in interspecific pistachio rootstocks.</title>
        <authorList>
            <person name="Palmer W."/>
            <person name="Jacygrad E."/>
            <person name="Sagayaradj S."/>
            <person name="Cavanaugh K."/>
            <person name="Han R."/>
            <person name="Bertier L."/>
            <person name="Beede B."/>
            <person name="Kafkas S."/>
            <person name="Golino D."/>
            <person name="Preece J."/>
            <person name="Michelmore R."/>
        </authorList>
    </citation>
    <scope>NUCLEOTIDE SEQUENCE [LARGE SCALE GENOMIC DNA]</scope>
</reference>
<organism evidence="1 2">
    <name type="scientific">Pistacia integerrima</name>
    <dbReference type="NCBI Taxonomy" id="434235"/>
    <lineage>
        <taxon>Eukaryota</taxon>
        <taxon>Viridiplantae</taxon>
        <taxon>Streptophyta</taxon>
        <taxon>Embryophyta</taxon>
        <taxon>Tracheophyta</taxon>
        <taxon>Spermatophyta</taxon>
        <taxon>Magnoliopsida</taxon>
        <taxon>eudicotyledons</taxon>
        <taxon>Gunneridae</taxon>
        <taxon>Pentapetalae</taxon>
        <taxon>rosids</taxon>
        <taxon>malvids</taxon>
        <taxon>Sapindales</taxon>
        <taxon>Anacardiaceae</taxon>
        <taxon>Pistacia</taxon>
    </lineage>
</organism>